<keyword evidence="1" id="KW-0472">Membrane</keyword>
<feature type="transmembrane region" description="Helical" evidence="1">
    <location>
        <begin position="94"/>
        <end position="113"/>
    </location>
</feature>
<dbReference type="AlphaFoldDB" id="A0A6I6GH21"/>
<keyword evidence="1" id="KW-0812">Transmembrane</keyword>
<sequence>MKGIEVFTDKWQTESFDETRYKNVMYWMYTSPYVGLLVAFIISLSISIKRKWWWLNSLLVFILSYMLKRFDIDGWHYLKIIFLTPGQFFNHHSAWYYLANGLPMLMLGFVLFYSKWTNRFITPPLLVVDQQIIAPSGESVPQQRTSGED</sequence>
<dbReference type="Proteomes" id="UP000426027">
    <property type="component" value="Chromosome"/>
</dbReference>
<keyword evidence="3" id="KW-1185">Reference proteome</keyword>
<evidence type="ECO:0000256" key="1">
    <source>
        <dbReference type="SAM" id="Phobius"/>
    </source>
</evidence>
<dbReference type="EMBL" id="CP046566">
    <property type="protein sequence ID" value="QGW27675.1"/>
    <property type="molecule type" value="Genomic_DNA"/>
</dbReference>
<gene>
    <name evidence="2" type="ORF">GLV81_05835</name>
</gene>
<reference evidence="2 3" key="1">
    <citation type="submission" date="2019-11" db="EMBL/GenBank/DDBJ databases">
        <authorList>
            <person name="Im W.T."/>
        </authorList>
    </citation>
    <scope>NUCLEOTIDE SEQUENCE [LARGE SCALE GENOMIC DNA]</scope>
    <source>
        <strain evidence="2 3">SB-02</strain>
    </source>
</reference>
<evidence type="ECO:0000313" key="3">
    <source>
        <dbReference type="Proteomes" id="UP000426027"/>
    </source>
</evidence>
<accession>A0A6I6GH21</accession>
<name>A0A6I6GH21_9BACT</name>
<proteinExistence type="predicted"/>
<keyword evidence="1" id="KW-1133">Transmembrane helix</keyword>
<dbReference type="KEGG" id="fls:GLV81_05835"/>
<organism evidence="2 3">
    <name type="scientific">Phnomibacter ginsenosidimutans</name>
    <dbReference type="NCBI Taxonomy" id="2676868"/>
    <lineage>
        <taxon>Bacteria</taxon>
        <taxon>Pseudomonadati</taxon>
        <taxon>Bacteroidota</taxon>
        <taxon>Chitinophagia</taxon>
        <taxon>Chitinophagales</taxon>
        <taxon>Chitinophagaceae</taxon>
        <taxon>Phnomibacter</taxon>
    </lineage>
</organism>
<feature type="transmembrane region" description="Helical" evidence="1">
    <location>
        <begin position="53"/>
        <end position="70"/>
    </location>
</feature>
<feature type="transmembrane region" description="Helical" evidence="1">
    <location>
        <begin position="26"/>
        <end position="46"/>
    </location>
</feature>
<protein>
    <submittedName>
        <fullName evidence="2">Uncharacterized protein</fullName>
    </submittedName>
</protein>
<evidence type="ECO:0000313" key="2">
    <source>
        <dbReference type="EMBL" id="QGW27675.1"/>
    </source>
</evidence>